<keyword evidence="3" id="KW-1185">Reference proteome</keyword>
<dbReference type="Pfam" id="PF00128">
    <property type="entry name" value="Alpha-amylase"/>
    <property type="match status" value="1"/>
</dbReference>
<dbReference type="PANTHER" id="PTHR10357:SF216">
    <property type="entry name" value="MALTOOLIGOSYL TREHALOSE SYNTHASE-RELATED"/>
    <property type="match status" value="1"/>
</dbReference>
<dbReference type="EMBL" id="SDKM01000002">
    <property type="protein sequence ID" value="RYP88617.1"/>
    <property type="molecule type" value="Genomic_DNA"/>
</dbReference>
<dbReference type="InterPro" id="IPR012767">
    <property type="entry name" value="Trehalose_TreY"/>
</dbReference>
<evidence type="ECO:0000313" key="2">
    <source>
        <dbReference type="EMBL" id="RYP88617.1"/>
    </source>
</evidence>
<dbReference type="RefSeq" id="WP_134713414.1">
    <property type="nucleotide sequence ID" value="NZ_SDKM01000002.1"/>
</dbReference>
<dbReference type="SMART" id="SM00642">
    <property type="entry name" value="Aamy"/>
    <property type="match status" value="1"/>
</dbReference>
<dbReference type="Gene3D" id="3.20.20.80">
    <property type="entry name" value="Glycosidases"/>
    <property type="match status" value="1"/>
</dbReference>
<dbReference type="GO" id="GO:0030980">
    <property type="term" value="P:alpha-glucan catabolic process"/>
    <property type="evidence" value="ECO:0007669"/>
    <property type="project" value="TreeGrafter"/>
</dbReference>
<dbReference type="InterPro" id="IPR013797">
    <property type="entry name" value="Maltooligo_trehalose_synth_4"/>
</dbReference>
<comment type="caution">
    <text evidence="2">The sequence shown here is derived from an EMBL/GenBank/DDBJ whole genome shotgun (WGS) entry which is preliminary data.</text>
</comment>
<protein>
    <submittedName>
        <fullName evidence="2">Malto-oligosyltrehalose synthase</fullName>
    </submittedName>
</protein>
<dbReference type="AlphaFoldDB" id="A0A4Q4ZJU9"/>
<dbReference type="Gene3D" id="1.10.150.200">
    <property type="entry name" value="Maltooligosyl trehalose synthase, domain 3"/>
    <property type="match status" value="1"/>
</dbReference>
<evidence type="ECO:0000313" key="3">
    <source>
        <dbReference type="Proteomes" id="UP000295198"/>
    </source>
</evidence>
<dbReference type="Gene3D" id="1.10.10.470">
    <property type="entry name" value="Maltooligosyl trehalose synthase, domain 4"/>
    <property type="match status" value="1"/>
</dbReference>
<dbReference type="SUPFAM" id="SSF51445">
    <property type="entry name" value="(Trans)glycosidases"/>
    <property type="match status" value="1"/>
</dbReference>
<gene>
    <name evidence="2" type="primary">treY</name>
    <name evidence="2" type="ORF">EKO23_01640</name>
</gene>
<reference evidence="2 3" key="1">
    <citation type="submission" date="2019-01" db="EMBL/GenBank/DDBJ databases">
        <title>Nocardioides guangzhouensis sp. nov., an actinobacterium isolated from soil.</title>
        <authorList>
            <person name="Fu Y."/>
            <person name="Cai Y."/>
            <person name="Lin Z."/>
            <person name="Chen P."/>
        </authorList>
    </citation>
    <scope>NUCLEOTIDE SEQUENCE [LARGE SCALE GENOMIC DNA]</scope>
    <source>
        <strain evidence="2 3">130</strain>
    </source>
</reference>
<name>A0A4Q4ZJU9_9ACTN</name>
<proteinExistence type="predicted"/>
<feature type="domain" description="Glycosyl hydrolase family 13 catalytic" evidence="1">
    <location>
        <begin position="18"/>
        <end position="683"/>
    </location>
</feature>
<dbReference type="PANTHER" id="PTHR10357">
    <property type="entry name" value="ALPHA-AMYLASE FAMILY MEMBER"/>
    <property type="match status" value="1"/>
</dbReference>
<dbReference type="NCBIfam" id="TIGR02401">
    <property type="entry name" value="trehalose_TreY"/>
    <property type="match status" value="1"/>
</dbReference>
<dbReference type="Proteomes" id="UP000295198">
    <property type="component" value="Unassembled WGS sequence"/>
</dbReference>
<accession>A0A4Q4ZJU9</accession>
<evidence type="ECO:0000259" key="1">
    <source>
        <dbReference type="SMART" id="SM00642"/>
    </source>
</evidence>
<dbReference type="GO" id="GO:0047470">
    <property type="term" value="F:(1,4)-alpha-D-glucan 1-alpha-D-glucosylmutase activity"/>
    <property type="evidence" value="ECO:0007669"/>
    <property type="project" value="TreeGrafter"/>
</dbReference>
<dbReference type="OrthoDB" id="9761577at2"/>
<organism evidence="2 3">
    <name type="scientific">Nocardioides guangzhouensis</name>
    <dbReference type="NCBI Taxonomy" id="2497878"/>
    <lineage>
        <taxon>Bacteria</taxon>
        <taxon>Bacillati</taxon>
        <taxon>Actinomycetota</taxon>
        <taxon>Actinomycetes</taxon>
        <taxon>Propionibacteriales</taxon>
        <taxon>Nocardioidaceae</taxon>
        <taxon>Nocardioides</taxon>
    </lineage>
</organism>
<dbReference type="CDD" id="cd11336">
    <property type="entry name" value="AmyAc_MTSase"/>
    <property type="match status" value="1"/>
</dbReference>
<dbReference type="Gene3D" id="3.30.1590.10">
    <property type="entry name" value="Maltooligosyl trehalose synthase, domain 2"/>
    <property type="match status" value="1"/>
</dbReference>
<dbReference type="InterPro" id="IPR006047">
    <property type="entry name" value="GH13_cat_dom"/>
</dbReference>
<dbReference type="GO" id="GO:0005992">
    <property type="term" value="P:trehalose biosynthetic process"/>
    <property type="evidence" value="ECO:0007669"/>
    <property type="project" value="TreeGrafter"/>
</dbReference>
<sequence length="801" mass="87013">MPEQRRVPRKPTSTYRLQVTEDLDLFAAARLLPYLHDLGADWVYLSPLLAAEPGSTHGYDVVAHDHVDASRGGAEGLAALSAEARRLGLGVLVDIVPNHVGVATPHEDPWWWDVLRHGRASEHAQAFDVDWAVGDGRIRIPVVGDDDQPEPGGPIAHLTVADDELHYHDHRFPLAPGSADDGADADTVHARQHYELVNWHVADEGLNYRRFFAVNTLAAVRVEDPAVFADSHVEIKRWFDEGLVDGLRVDHPDGLRDPGGYLADLADLTGGAYVLVEKILELRDASSPDSSAPEMEELPPSWSTEGTTGYDALAYVDRVLTDPAGEAPLDALETRLRGGPVDWAAMVHGTKRAVADGILQSEVRRITREVRRVRSGLRFDDVADAVAELLACFPVYRSYLPEGREHLDQAFASARTWRPDLAAAYDALLPVLADPTSPPAQRFQQTSGMVMAKGVEDCAFYRWSRLTSLTEVGGDPSVFSVDPAAFHAWAGLRQHEWPDAMTTLSTHDTKRGEDVRARITVLAELPDLWSETLDGLLAAAPVPDPGFGNLLWQAVVGAWPASVDGGPPVDLRDRLHAYAEKAMREAGDRTTWTDPDETYETAVHAAVDAAFDHPRVRDLVTATASRLADPGWTNALSAKLLALTLPGVPDVYQGSELWEQSLVDPDNRRPVDFDLRARLLAEATHRPPAGLDDPGAAKLAVTAAALRLRRDRPDLFTTYAPLAAEGAAADHALAFDRGGAVTVVTRLPVGLAARGGWGDAVLRLPDGSWTEQVSGRRFSGAVRLSDLLADLPVALLAEDGR</sequence>
<dbReference type="InterPro" id="IPR017853">
    <property type="entry name" value="GH"/>
</dbReference>